<organism evidence="1 2">
    <name type="scientific">Alligator mississippiensis</name>
    <name type="common">American alligator</name>
    <dbReference type="NCBI Taxonomy" id="8496"/>
    <lineage>
        <taxon>Eukaryota</taxon>
        <taxon>Metazoa</taxon>
        <taxon>Chordata</taxon>
        <taxon>Craniata</taxon>
        <taxon>Vertebrata</taxon>
        <taxon>Euteleostomi</taxon>
        <taxon>Archelosauria</taxon>
        <taxon>Archosauria</taxon>
        <taxon>Crocodylia</taxon>
        <taxon>Alligatoridae</taxon>
        <taxon>Alligatorinae</taxon>
        <taxon>Alligator</taxon>
    </lineage>
</organism>
<reference evidence="1 2" key="1">
    <citation type="journal article" date="2012" name="Genome Biol.">
        <title>Sequencing three crocodilian genomes to illuminate the evolution of archosaurs and amniotes.</title>
        <authorList>
            <person name="St John J.A."/>
            <person name="Braun E.L."/>
            <person name="Isberg S.R."/>
            <person name="Miles L.G."/>
            <person name="Chong A.Y."/>
            <person name="Gongora J."/>
            <person name="Dalzell P."/>
            <person name="Moran C."/>
            <person name="Bed'hom B."/>
            <person name="Abzhanov A."/>
            <person name="Burgess S.C."/>
            <person name="Cooksey A.M."/>
            <person name="Castoe T.A."/>
            <person name="Crawford N.G."/>
            <person name="Densmore L.D."/>
            <person name="Drew J.C."/>
            <person name="Edwards S.V."/>
            <person name="Faircloth B.C."/>
            <person name="Fujita M.K."/>
            <person name="Greenwold M.J."/>
            <person name="Hoffmann F.G."/>
            <person name="Howard J.M."/>
            <person name="Iguchi T."/>
            <person name="Janes D.E."/>
            <person name="Khan S.Y."/>
            <person name="Kohno S."/>
            <person name="de Koning A.J."/>
            <person name="Lance S.L."/>
            <person name="McCarthy F.M."/>
            <person name="McCormack J.E."/>
            <person name="Merchant M.E."/>
            <person name="Peterson D.G."/>
            <person name="Pollock D.D."/>
            <person name="Pourmand N."/>
            <person name="Raney B.J."/>
            <person name="Roessler K.A."/>
            <person name="Sanford J.R."/>
            <person name="Sawyer R.H."/>
            <person name="Schmidt C.J."/>
            <person name="Triplett E.W."/>
            <person name="Tuberville T.D."/>
            <person name="Venegas-Anaya M."/>
            <person name="Howard J.T."/>
            <person name="Jarvis E.D."/>
            <person name="Guillette L.J.Jr."/>
            <person name="Glenn T.C."/>
            <person name="Green R.E."/>
            <person name="Ray D.A."/>
        </authorList>
    </citation>
    <scope>NUCLEOTIDE SEQUENCE [LARGE SCALE GENOMIC DNA]</scope>
    <source>
        <strain evidence="1">KSC_2009_1</strain>
    </source>
</reference>
<dbReference type="AlphaFoldDB" id="A0A151NRJ1"/>
<keyword evidence="2" id="KW-1185">Reference proteome</keyword>
<gene>
    <name evidence="1" type="ORF">Y1Q_0004877</name>
</gene>
<sequence length="133" mass="15424">MQEDLLRFIELTKRIHWHWSLMWTAERGKSDSAKSLTTRSAQKGITLCQRRFKNVADQEFSLEAAIKSIDKMSCELKKLNVEAQLLLCDLTFNFSHPVKTKVLREVEEKNTDFKKFNNSARFHVSSSINSSSI</sequence>
<name>A0A151NRJ1_ALLMI</name>
<evidence type="ECO:0000313" key="2">
    <source>
        <dbReference type="Proteomes" id="UP000050525"/>
    </source>
</evidence>
<proteinExistence type="predicted"/>
<comment type="caution">
    <text evidence="1">The sequence shown here is derived from an EMBL/GenBank/DDBJ whole genome shotgun (WGS) entry which is preliminary data.</text>
</comment>
<dbReference type="Proteomes" id="UP000050525">
    <property type="component" value="Unassembled WGS sequence"/>
</dbReference>
<accession>A0A151NRJ1</accession>
<dbReference type="EMBL" id="AKHW03002337">
    <property type="protein sequence ID" value="KYO39249.1"/>
    <property type="molecule type" value="Genomic_DNA"/>
</dbReference>
<evidence type="ECO:0000313" key="1">
    <source>
        <dbReference type="EMBL" id="KYO39249.1"/>
    </source>
</evidence>
<protein>
    <submittedName>
        <fullName evidence="1">Uncharacterized protein</fullName>
    </submittedName>
</protein>